<keyword evidence="1" id="KW-0812">Transmembrane</keyword>
<name>A0A8H3EEC5_9LECA</name>
<dbReference type="InterPro" id="IPR025363">
    <property type="entry name" value="DUF4267"/>
</dbReference>
<dbReference type="Pfam" id="PF14087">
    <property type="entry name" value="DUF4267"/>
    <property type="match status" value="1"/>
</dbReference>
<evidence type="ECO:0000313" key="3">
    <source>
        <dbReference type="Proteomes" id="UP000664169"/>
    </source>
</evidence>
<comment type="caution">
    <text evidence="2">The sequence shown here is derived from an EMBL/GenBank/DDBJ whole genome shotgun (WGS) entry which is preliminary data.</text>
</comment>
<accession>A0A8H3EEC5</accession>
<sequence>MALGLRKNLPEIAACTSLIPLMMGIYGAVDPGSAMQTALQWKVHNPEDRQVAYSLMKLYSYRSIGIGLGGIAVWYSGDRRAQGLVSLTGVVIALGDGLTAYQHSGGDFAEGMKHWFAVPLSIGFGAGLLGWI</sequence>
<gene>
    <name evidence="2" type="ORF">GOMPHAMPRED_000451</name>
</gene>
<keyword evidence="1" id="KW-0472">Membrane</keyword>
<feature type="transmembrane region" description="Helical" evidence="1">
    <location>
        <begin position="59"/>
        <end position="77"/>
    </location>
</feature>
<feature type="transmembrane region" description="Helical" evidence="1">
    <location>
        <begin position="114"/>
        <end position="131"/>
    </location>
</feature>
<feature type="transmembrane region" description="Helical" evidence="1">
    <location>
        <begin position="84"/>
        <end position="102"/>
    </location>
</feature>
<evidence type="ECO:0000313" key="2">
    <source>
        <dbReference type="EMBL" id="CAF9903633.1"/>
    </source>
</evidence>
<organism evidence="2 3">
    <name type="scientific">Gomphillus americanus</name>
    <dbReference type="NCBI Taxonomy" id="1940652"/>
    <lineage>
        <taxon>Eukaryota</taxon>
        <taxon>Fungi</taxon>
        <taxon>Dikarya</taxon>
        <taxon>Ascomycota</taxon>
        <taxon>Pezizomycotina</taxon>
        <taxon>Lecanoromycetes</taxon>
        <taxon>OSLEUM clade</taxon>
        <taxon>Ostropomycetidae</taxon>
        <taxon>Ostropales</taxon>
        <taxon>Graphidaceae</taxon>
        <taxon>Gomphilloideae</taxon>
        <taxon>Gomphillus</taxon>
    </lineage>
</organism>
<reference evidence="2" key="1">
    <citation type="submission" date="2021-03" db="EMBL/GenBank/DDBJ databases">
        <authorList>
            <person name="Tagirdzhanova G."/>
        </authorList>
    </citation>
    <scope>NUCLEOTIDE SEQUENCE</scope>
</reference>
<keyword evidence="3" id="KW-1185">Reference proteome</keyword>
<dbReference type="AlphaFoldDB" id="A0A8H3EEC5"/>
<dbReference type="OrthoDB" id="5216128at2759"/>
<dbReference type="EMBL" id="CAJPDQ010000001">
    <property type="protein sequence ID" value="CAF9903633.1"/>
    <property type="molecule type" value="Genomic_DNA"/>
</dbReference>
<protein>
    <submittedName>
        <fullName evidence="2">Uncharacterized protein</fullName>
    </submittedName>
</protein>
<dbReference type="Proteomes" id="UP000664169">
    <property type="component" value="Unassembled WGS sequence"/>
</dbReference>
<proteinExistence type="predicted"/>
<keyword evidence="1" id="KW-1133">Transmembrane helix</keyword>
<feature type="transmembrane region" description="Helical" evidence="1">
    <location>
        <begin position="12"/>
        <end position="29"/>
    </location>
</feature>
<evidence type="ECO:0000256" key="1">
    <source>
        <dbReference type="SAM" id="Phobius"/>
    </source>
</evidence>